<dbReference type="PANTHER" id="PTHR35146">
    <property type="entry name" value="UPF0178 PROTEIN YAII"/>
    <property type="match status" value="1"/>
</dbReference>
<name>A0A931BL56_9HYPH</name>
<comment type="caution">
    <text evidence="3">The sequence shown here is derived from an EMBL/GenBank/DDBJ whole genome shotgun (WGS) entry which is preliminary data.</text>
</comment>
<dbReference type="EMBL" id="JADQDO010000002">
    <property type="protein sequence ID" value="MBF9233052.1"/>
    <property type="molecule type" value="Genomic_DNA"/>
</dbReference>
<keyword evidence="4" id="KW-1185">Reference proteome</keyword>
<evidence type="ECO:0000313" key="4">
    <source>
        <dbReference type="Proteomes" id="UP000599312"/>
    </source>
</evidence>
<comment type="similarity">
    <text evidence="1 2">Belongs to the UPF0178 family.</text>
</comment>
<dbReference type="NCBIfam" id="NF001095">
    <property type="entry name" value="PRK00124.1"/>
    <property type="match status" value="1"/>
</dbReference>
<organism evidence="3 4">
    <name type="scientific">Microvirga alba</name>
    <dbReference type="NCBI Taxonomy" id="2791025"/>
    <lineage>
        <taxon>Bacteria</taxon>
        <taxon>Pseudomonadati</taxon>
        <taxon>Pseudomonadota</taxon>
        <taxon>Alphaproteobacteria</taxon>
        <taxon>Hyphomicrobiales</taxon>
        <taxon>Methylobacteriaceae</taxon>
        <taxon>Microvirga</taxon>
    </lineage>
</organism>
<evidence type="ECO:0000256" key="2">
    <source>
        <dbReference type="HAMAP-Rule" id="MF_00489"/>
    </source>
</evidence>
<dbReference type="RefSeq" id="WP_196271031.1">
    <property type="nucleotide sequence ID" value="NZ_JADQDO010000002.1"/>
</dbReference>
<protein>
    <recommendedName>
        <fullName evidence="2">UPF0178 protein I2H38_06630</fullName>
    </recommendedName>
</protein>
<dbReference type="CDD" id="cd18720">
    <property type="entry name" value="PIN_YqxD-like"/>
    <property type="match status" value="1"/>
</dbReference>
<reference evidence="3" key="1">
    <citation type="submission" date="2020-11" db="EMBL/GenBank/DDBJ databases">
        <authorList>
            <person name="Kim M.K."/>
        </authorList>
    </citation>
    <scope>NUCLEOTIDE SEQUENCE</scope>
    <source>
        <strain evidence="3">BT350</strain>
    </source>
</reference>
<dbReference type="AlphaFoldDB" id="A0A931BL56"/>
<dbReference type="Pfam" id="PF02639">
    <property type="entry name" value="DUF188"/>
    <property type="match status" value="1"/>
</dbReference>
<dbReference type="InterPro" id="IPR003791">
    <property type="entry name" value="UPF0178"/>
</dbReference>
<dbReference type="Proteomes" id="UP000599312">
    <property type="component" value="Unassembled WGS sequence"/>
</dbReference>
<gene>
    <name evidence="3" type="ORF">I2H38_06630</name>
</gene>
<dbReference type="PANTHER" id="PTHR35146:SF1">
    <property type="entry name" value="UPF0178 PROTEIN YAII"/>
    <property type="match status" value="1"/>
</dbReference>
<accession>A0A931BL56</accession>
<sequence length="162" mass="17281">MATAQQAIEIYVDADACPVKAEIYRVAERHSLKVFVVANSFINVPQTPLVERVLVSAAFDAADDWIAERARRGAIVITADIPLAHRCVTAGSDVIGPTGRPFTEASIGMALATRNLMEDLRAMGDVSGGPKPFSAKDRSTFLSALDLAIVRLKRGGFPSTAP</sequence>
<proteinExistence type="inferred from homology"/>
<evidence type="ECO:0000313" key="3">
    <source>
        <dbReference type="EMBL" id="MBF9233052.1"/>
    </source>
</evidence>
<evidence type="ECO:0000256" key="1">
    <source>
        <dbReference type="ARBA" id="ARBA00008522"/>
    </source>
</evidence>
<dbReference type="HAMAP" id="MF_00489">
    <property type="entry name" value="UPF0178"/>
    <property type="match status" value="1"/>
</dbReference>